<name>A0A6V8HTQ3_TALPI</name>
<evidence type="ECO:0000256" key="5">
    <source>
        <dbReference type="ARBA" id="ARBA00023163"/>
    </source>
</evidence>
<keyword evidence="6" id="KW-0539">Nucleus</keyword>
<evidence type="ECO:0000256" key="4">
    <source>
        <dbReference type="ARBA" id="ARBA00023125"/>
    </source>
</evidence>
<dbReference type="EMBL" id="DF933856">
    <property type="protein sequence ID" value="GAM43931.1"/>
    <property type="molecule type" value="Genomic_DNA"/>
</dbReference>
<dbReference type="InterPro" id="IPR051430">
    <property type="entry name" value="Fungal_TF_Env_Response"/>
</dbReference>
<dbReference type="SMART" id="SM00066">
    <property type="entry name" value="GAL4"/>
    <property type="match status" value="1"/>
</dbReference>
<feature type="domain" description="Zn(2)-C6 fungal-type" evidence="8">
    <location>
        <begin position="17"/>
        <end position="47"/>
    </location>
</feature>
<dbReference type="Gene3D" id="4.10.240.10">
    <property type="entry name" value="Zn(2)-C6 fungal-type DNA-binding domain"/>
    <property type="match status" value="1"/>
</dbReference>
<dbReference type="PROSITE" id="PS00463">
    <property type="entry name" value="ZN2_CY6_FUNGAL_1"/>
    <property type="match status" value="1"/>
</dbReference>
<accession>A0A6V8HTQ3</accession>
<dbReference type="PANTHER" id="PTHR31944">
    <property type="entry name" value="HEME-RESPONSIVE ZINC FINGER TRANSCRIPTION FACTOR HAP1"/>
    <property type="match status" value="1"/>
</dbReference>
<protein>
    <recommendedName>
        <fullName evidence="8">Zn(2)-C6 fungal-type domain-containing protein</fullName>
    </recommendedName>
</protein>
<evidence type="ECO:0000256" key="2">
    <source>
        <dbReference type="ARBA" id="ARBA00022833"/>
    </source>
</evidence>
<proteinExistence type="predicted"/>
<dbReference type="CDD" id="cd00067">
    <property type="entry name" value="GAL4"/>
    <property type="match status" value="1"/>
</dbReference>
<keyword evidence="1" id="KW-0479">Metal-binding</keyword>
<dbReference type="Proteomes" id="UP000053095">
    <property type="component" value="Unassembled WGS sequence"/>
</dbReference>
<evidence type="ECO:0000313" key="10">
    <source>
        <dbReference type="Proteomes" id="UP000053095"/>
    </source>
</evidence>
<dbReference type="GO" id="GO:0001228">
    <property type="term" value="F:DNA-binding transcription activator activity, RNA polymerase II-specific"/>
    <property type="evidence" value="ECO:0007669"/>
    <property type="project" value="TreeGrafter"/>
</dbReference>
<evidence type="ECO:0000259" key="8">
    <source>
        <dbReference type="PROSITE" id="PS50048"/>
    </source>
</evidence>
<keyword evidence="10" id="KW-1185">Reference proteome</keyword>
<dbReference type="Pfam" id="PF00172">
    <property type="entry name" value="Zn_clus"/>
    <property type="match status" value="1"/>
</dbReference>
<keyword evidence="5" id="KW-0804">Transcription</keyword>
<dbReference type="SUPFAM" id="SSF57701">
    <property type="entry name" value="Zn2/Cys6 DNA-binding domain"/>
    <property type="match status" value="1"/>
</dbReference>
<keyword evidence="2" id="KW-0862">Zinc</keyword>
<gene>
    <name evidence="9" type="ORF">TCE0_060r19147</name>
</gene>
<evidence type="ECO:0000256" key="6">
    <source>
        <dbReference type="ARBA" id="ARBA00023242"/>
    </source>
</evidence>
<sequence length="748" mass="83257">MAGPTESIKKRQRPALSCVECRRRKVKCDRNSPCGQCRAHKSTVCTYAVPCAAGLEIQASQRAQGPVLAEPANQGASAPQQPASILSNLPFSESTRSGTTLVPEGPVRCTPLGLGSTHAIQQNLRVGPSTPEVPPGPFHGIMSKTRVFGHGHWMTSAPLVGSLPFSKDLPSERSAEQISEAIAECKKLARDIKRQLPSHSPLPTNIQQLLPSRQVLDGLVQLYFDTFETCYRILHTTLFRAEYERYLSNPQTATTPFKVKLLLVMAVAAPLHGDAQAYNDLVVKARTSIHVAQGWLSAPFEKDRLTVDGIQIHCLLLLARQVNRVGADLVWVSAGSLIRMAMQMGFHQDPSYLGEISVLQRELRRRLWYTILELNVQTALDSGMDPMITAAEYNTQPPSNLEDGDLLETDGETLPAKASSIPTQTSVLRLLADSLPLRLEATREINNLQDKPSYDRVLPLVNELASVCRSARTFVDQLISTEHDMSTHDARRFRYAFCEHYLSRFLLSLHYPYAIQSKRSPLYIYSQKVSLESVLDLVSLLEDKLYRRLLLSGGGMYRDIVTRGIAVIFLELITQLEANNSIFSKQHNRARREPLLEEARKVVQYAHDRLWYGETNVRGYLFARMVMAQVEALLDGLPVKEAVINAASQSLAVCHHILESIATSSLATNAGPPDIASSTYGDMLGMPTVADTDFDFLSSENINFDLSDPYFVQQWTDQRWPQHLFNQEEEPRQEPSLGGVDLGITAEE</sequence>
<dbReference type="PROSITE" id="PS50048">
    <property type="entry name" value="ZN2_CY6_FUNGAL_2"/>
    <property type="match status" value="1"/>
</dbReference>
<dbReference type="SMART" id="SM00906">
    <property type="entry name" value="Fungal_trans"/>
    <property type="match status" value="1"/>
</dbReference>
<evidence type="ECO:0000256" key="3">
    <source>
        <dbReference type="ARBA" id="ARBA00023015"/>
    </source>
</evidence>
<organism evidence="9 10">
    <name type="scientific">Talaromyces pinophilus</name>
    <name type="common">Penicillium pinophilum</name>
    <dbReference type="NCBI Taxonomy" id="128442"/>
    <lineage>
        <taxon>Eukaryota</taxon>
        <taxon>Fungi</taxon>
        <taxon>Dikarya</taxon>
        <taxon>Ascomycota</taxon>
        <taxon>Pezizomycotina</taxon>
        <taxon>Eurotiomycetes</taxon>
        <taxon>Eurotiomycetidae</taxon>
        <taxon>Eurotiales</taxon>
        <taxon>Trichocomaceae</taxon>
        <taxon>Talaromyces</taxon>
        <taxon>Talaromyces sect. Talaromyces</taxon>
    </lineage>
</organism>
<dbReference type="GO" id="GO:0005634">
    <property type="term" value="C:nucleus"/>
    <property type="evidence" value="ECO:0007669"/>
    <property type="project" value="TreeGrafter"/>
</dbReference>
<dbReference type="PANTHER" id="PTHR31944:SF129">
    <property type="entry name" value="ASPYRIDONES CLUSTER REGULATOR APDR-RELATED"/>
    <property type="match status" value="1"/>
</dbReference>
<evidence type="ECO:0000256" key="7">
    <source>
        <dbReference type="SAM" id="MobiDB-lite"/>
    </source>
</evidence>
<dbReference type="Pfam" id="PF04082">
    <property type="entry name" value="Fungal_trans"/>
    <property type="match status" value="1"/>
</dbReference>
<dbReference type="GO" id="GO:0006351">
    <property type="term" value="P:DNA-templated transcription"/>
    <property type="evidence" value="ECO:0007669"/>
    <property type="project" value="InterPro"/>
</dbReference>
<reference evidence="10" key="1">
    <citation type="journal article" date="2015" name="Genome Announc.">
        <title>Draft genome sequence of Talaromyces cellulolyticus strain Y-94, a source of lignocellulosic biomass-degrading enzymes.</title>
        <authorList>
            <person name="Fujii T."/>
            <person name="Koike H."/>
            <person name="Sawayama S."/>
            <person name="Yano S."/>
            <person name="Inoue H."/>
        </authorList>
    </citation>
    <scope>NUCLEOTIDE SEQUENCE [LARGE SCALE GENOMIC DNA]</scope>
    <source>
        <strain evidence="10">Y-94</strain>
    </source>
</reference>
<dbReference type="AlphaFoldDB" id="A0A6V8HTQ3"/>
<feature type="region of interest" description="Disordered" evidence="7">
    <location>
        <begin position="726"/>
        <end position="748"/>
    </location>
</feature>
<evidence type="ECO:0000313" key="9">
    <source>
        <dbReference type="EMBL" id="GAM43931.1"/>
    </source>
</evidence>
<evidence type="ECO:0000256" key="1">
    <source>
        <dbReference type="ARBA" id="ARBA00022723"/>
    </source>
</evidence>
<dbReference type="CDD" id="cd12148">
    <property type="entry name" value="fungal_TF_MHR"/>
    <property type="match status" value="1"/>
</dbReference>
<dbReference type="InterPro" id="IPR007219">
    <property type="entry name" value="XnlR_reg_dom"/>
</dbReference>
<keyword evidence="4" id="KW-0238">DNA-binding</keyword>
<dbReference type="InterPro" id="IPR001138">
    <property type="entry name" value="Zn2Cys6_DnaBD"/>
</dbReference>
<dbReference type="InterPro" id="IPR036864">
    <property type="entry name" value="Zn2-C6_fun-type_DNA-bd_sf"/>
</dbReference>
<keyword evidence="3" id="KW-0805">Transcription regulation</keyword>
<dbReference type="GO" id="GO:0000978">
    <property type="term" value="F:RNA polymerase II cis-regulatory region sequence-specific DNA binding"/>
    <property type="evidence" value="ECO:0007669"/>
    <property type="project" value="TreeGrafter"/>
</dbReference>
<dbReference type="GO" id="GO:0008270">
    <property type="term" value="F:zinc ion binding"/>
    <property type="evidence" value="ECO:0007669"/>
    <property type="project" value="InterPro"/>
</dbReference>
<comment type="caution">
    <text evidence="9">The sequence shown here is derived from an EMBL/GenBank/DDBJ whole genome shotgun (WGS) entry which is preliminary data.</text>
</comment>